<accession>A0A976B2X4</accession>
<dbReference type="AlphaFoldDB" id="A0A976B2X4"/>
<protein>
    <submittedName>
        <fullName evidence="1">Uncharacterized protein</fullName>
    </submittedName>
</protein>
<organism evidence="1 2">
    <name type="scientific">Cupriavidus taiwanensis</name>
    <dbReference type="NCBI Taxonomy" id="164546"/>
    <lineage>
        <taxon>Bacteria</taxon>
        <taxon>Pseudomonadati</taxon>
        <taxon>Pseudomonadota</taxon>
        <taxon>Betaproteobacteria</taxon>
        <taxon>Burkholderiales</taxon>
        <taxon>Burkholderiaceae</taxon>
        <taxon>Cupriavidus</taxon>
    </lineage>
</organism>
<dbReference type="EMBL" id="OFTH01000047">
    <property type="protein sequence ID" value="SOZ72912.1"/>
    <property type="molecule type" value="Genomic_DNA"/>
</dbReference>
<evidence type="ECO:0000313" key="2">
    <source>
        <dbReference type="Proteomes" id="UP000256952"/>
    </source>
</evidence>
<reference evidence="1 2" key="1">
    <citation type="submission" date="2018-01" db="EMBL/GenBank/DDBJ databases">
        <authorList>
            <person name="Clerissi C."/>
        </authorList>
    </citation>
    <scope>NUCLEOTIDE SEQUENCE [LARGE SCALE GENOMIC DNA]</scope>
    <source>
        <strain evidence="1">Cupriavidus taiwanensis STM 8556</strain>
    </source>
</reference>
<gene>
    <name evidence="1" type="ORF">CBM2613_B50060</name>
</gene>
<sequence length="59" mass="6785">MRSFSRRRRNADTIVQNLQCDGGVVPSQRDDDFGSISVACNVRHRFLEDSVQPELTRFT</sequence>
<name>A0A976B2X4_9BURK</name>
<proteinExistence type="predicted"/>
<evidence type="ECO:0000313" key="1">
    <source>
        <dbReference type="EMBL" id="SOZ72912.1"/>
    </source>
</evidence>
<dbReference type="Proteomes" id="UP000256952">
    <property type="component" value="Chromosome CBM2613_b"/>
</dbReference>
<comment type="caution">
    <text evidence="1">The sequence shown here is derived from an EMBL/GenBank/DDBJ whole genome shotgun (WGS) entry which is preliminary data.</text>
</comment>